<evidence type="ECO:0000313" key="2">
    <source>
        <dbReference type="Proteomes" id="UP000186955"/>
    </source>
</evidence>
<name>A0A1Q5TM44_9EURO</name>
<sequence>MCFAICGCLSFSHTSLYKSVLATLELRFCKAWDRSLRVTGSAKTAGSSRLCSVIALAHGRAAKVARDKIEAPHIVAVVQIADRREILRIVTDLQQEE</sequence>
<accession>A0A1Q5TM44</accession>
<dbReference type="AlphaFoldDB" id="A0A1Q5TM44"/>
<gene>
    <name evidence="1" type="ORF">PENSUB_7298</name>
</gene>
<comment type="caution">
    <text evidence="1">The sequence shown here is derived from an EMBL/GenBank/DDBJ whole genome shotgun (WGS) entry which is preliminary data.</text>
</comment>
<dbReference type="EMBL" id="MNBE01000639">
    <property type="protein sequence ID" value="OKP01308.1"/>
    <property type="molecule type" value="Genomic_DNA"/>
</dbReference>
<reference evidence="1 2" key="1">
    <citation type="submission" date="2016-10" db="EMBL/GenBank/DDBJ databases">
        <title>Genome sequence of the ascomycete fungus Penicillium subrubescens.</title>
        <authorList>
            <person name="De Vries R.P."/>
            <person name="Peng M."/>
            <person name="Dilokpimol A."/>
            <person name="Hilden K."/>
            <person name="Makela M.R."/>
            <person name="Grigoriev I."/>
            <person name="Riley R."/>
            <person name="Granchi Z."/>
        </authorList>
    </citation>
    <scope>NUCLEOTIDE SEQUENCE [LARGE SCALE GENOMIC DNA]</scope>
    <source>
        <strain evidence="1 2">CBS 132785</strain>
    </source>
</reference>
<organism evidence="1 2">
    <name type="scientific">Penicillium subrubescens</name>
    <dbReference type="NCBI Taxonomy" id="1316194"/>
    <lineage>
        <taxon>Eukaryota</taxon>
        <taxon>Fungi</taxon>
        <taxon>Dikarya</taxon>
        <taxon>Ascomycota</taxon>
        <taxon>Pezizomycotina</taxon>
        <taxon>Eurotiomycetes</taxon>
        <taxon>Eurotiomycetidae</taxon>
        <taxon>Eurotiales</taxon>
        <taxon>Aspergillaceae</taxon>
        <taxon>Penicillium</taxon>
    </lineage>
</organism>
<evidence type="ECO:0000313" key="1">
    <source>
        <dbReference type="EMBL" id="OKP01308.1"/>
    </source>
</evidence>
<proteinExistence type="predicted"/>
<keyword evidence="2" id="KW-1185">Reference proteome</keyword>
<protein>
    <submittedName>
        <fullName evidence="1">Uncharacterized protein</fullName>
    </submittedName>
</protein>
<dbReference type="Proteomes" id="UP000186955">
    <property type="component" value="Unassembled WGS sequence"/>
</dbReference>